<comment type="caution">
    <text evidence="2">The sequence shown here is derived from an EMBL/GenBank/DDBJ whole genome shotgun (WGS) entry which is preliminary data.</text>
</comment>
<gene>
    <name evidence="2" type="ORF">O9H85_32695</name>
</gene>
<dbReference type="RefSeq" id="WP_269885562.1">
    <property type="nucleotide sequence ID" value="NZ_JAQAGZ010000030.1"/>
</dbReference>
<name>A0ABT4QJJ1_9BACL</name>
<reference evidence="2 3" key="1">
    <citation type="submission" date="2022-12" db="EMBL/GenBank/DDBJ databases">
        <title>Draft genome sequence of Paenibacillus sp. dW9.</title>
        <authorList>
            <person name="Choi E.-W."/>
            <person name="Kim D.-U."/>
        </authorList>
    </citation>
    <scope>NUCLEOTIDE SEQUENCE [LARGE SCALE GENOMIC DNA]</scope>
    <source>
        <strain evidence="3">dW9</strain>
    </source>
</reference>
<protein>
    <submittedName>
        <fullName evidence="2">Uncharacterized protein</fullName>
    </submittedName>
</protein>
<feature type="compositionally biased region" description="Polar residues" evidence="1">
    <location>
        <begin position="33"/>
        <end position="44"/>
    </location>
</feature>
<evidence type="ECO:0000313" key="2">
    <source>
        <dbReference type="EMBL" id="MCZ8517033.1"/>
    </source>
</evidence>
<keyword evidence="3" id="KW-1185">Reference proteome</keyword>
<dbReference type="Proteomes" id="UP001527882">
    <property type="component" value="Unassembled WGS sequence"/>
</dbReference>
<evidence type="ECO:0000313" key="3">
    <source>
        <dbReference type="Proteomes" id="UP001527882"/>
    </source>
</evidence>
<sequence>MNIMDGMDAARFTSGNPDNKKKKKQAKKDAETIQDQVLRNLNNK</sequence>
<feature type="region of interest" description="Disordered" evidence="1">
    <location>
        <begin position="1"/>
        <end position="44"/>
    </location>
</feature>
<organism evidence="2 3">
    <name type="scientific">Paenibacillus gyeongsangnamensis</name>
    <dbReference type="NCBI Taxonomy" id="3388067"/>
    <lineage>
        <taxon>Bacteria</taxon>
        <taxon>Bacillati</taxon>
        <taxon>Bacillota</taxon>
        <taxon>Bacilli</taxon>
        <taxon>Bacillales</taxon>
        <taxon>Paenibacillaceae</taxon>
        <taxon>Paenibacillus</taxon>
    </lineage>
</organism>
<proteinExistence type="predicted"/>
<accession>A0ABT4QJJ1</accession>
<evidence type="ECO:0000256" key="1">
    <source>
        <dbReference type="SAM" id="MobiDB-lite"/>
    </source>
</evidence>
<dbReference type="EMBL" id="JAQAGZ010000030">
    <property type="protein sequence ID" value="MCZ8517033.1"/>
    <property type="molecule type" value="Genomic_DNA"/>
</dbReference>